<keyword evidence="3" id="KW-1185">Reference proteome</keyword>
<sequence length="56" mass="6103">MKAEDQPNNHEKDSQGRPKKLHMGIHTGMLESMGHNMYTSIGKSTVSTANFGTSAL</sequence>
<evidence type="ECO:0000313" key="2">
    <source>
        <dbReference type="EMBL" id="EAQ33200.1"/>
    </source>
</evidence>
<name>A0ABM9WQD2_9GAMM</name>
<dbReference type="RefSeq" id="WP_006953919.1">
    <property type="nucleotide sequence ID" value="NZ_AAMX01000001.1"/>
</dbReference>
<protein>
    <submittedName>
        <fullName evidence="2">Uncharacterized protein</fullName>
    </submittedName>
</protein>
<evidence type="ECO:0000256" key="1">
    <source>
        <dbReference type="SAM" id="MobiDB-lite"/>
    </source>
</evidence>
<evidence type="ECO:0000313" key="3">
    <source>
        <dbReference type="Proteomes" id="UP000016543"/>
    </source>
</evidence>
<comment type="caution">
    <text evidence="2">The sequence shown here is derived from an EMBL/GenBank/DDBJ whole genome shotgun (WGS) entry which is preliminary data.</text>
</comment>
<organism evidence="2 3">
    <name type="scientific">Idiomarina baltica OS145</name>
    <dbReference type="NCBI Taxonomy" id="314276"/>
    <lineage>
        <taxon>Bacteria</taxon>
        <taxon>Pseudomonadati</taxon>
        <taxon>Pseudomonadota</taxon>
        <taxon>Gammaproteobacteria</taxon>
        <taxon>Alteromonadales</taxon>
        <taxon>Idiomarinaceae</taxon>
        <taxon>Idiomarina</taxon>
    </lineage>
</organism>
<accession>A0ABM9WQD2</accession>
<gene>
    <name evidence="2" type="ORF">OS145_02490</name>
</gene>
<dbReference type="Proteomes" id="UP000016543">
    <property type="component" value="Unassembled WGS sequence"/>
</dbReference>
<feature type="compositionally biased region" description="Basic and acidic residues" evidence="1">
    <location>
        <begin position="1"/>
        <end position="16"/>
    </location>
</feature>
<feature type="region of interest" description="Disordered" evidence="1">
    <location>
        <begin position="1"/>
        <end position="22"/>
    </location>
</feature>
<dbReference type="EMBL" id="AAMX01000001">
    <property type="protein sequence ID" value="EAQ33200.1"/>
    <property type="molecule type" value="Genomic_DNA"/>
</dbReference>
<proteinExistence type="predicted"/>
<reference evidence="2 3" key="1">
    <citation type="submission" date="2006-01" db="EMBL/GenBank/DDBJ databases">
        <authorList>
            <person name="Brettar I."/>
            <person name="Hofle M."/>
            <person name="Ferriera S."/>
            <person name="Johnson J."/>
            <person name="Kravitz S."/>
            <person name="Halpern A."/>
            <person name="Remington K."/>
            <person name="Beeson K."/>
            <person name="Tran B."/>
            <person name="Rogers Y.-H."/>
            <person name="Friedman R."/>
            <person name="Venter J.C."/>
        </authorList>
    </citation>
    <scope>NUCLEOTIDE SEQUENCE [LARGE SCALE GENOMIC DNA]</scope>
    <source>
        <strain evidence="2 3">OS145</strain>
    </source>
</reference>